<keyword evidence="1" id="KW-0812">Transmembrane</keyword>
<dbReference type="Proteomes" id="UP000199054">
    <property type="component" value="Unassembled WGS sequence"/>
</dbReference>
<feature type="transmembrane region" description="Helical" evidence="1">
    <location>
        <begin position="12"/>
        <end position="41"/>
    </location>
</feature>
<name>A0A1H8HYE1_9RHOB</name>
<organism evidence="2 3">
    <name type="scientific">Paracoccus alcaliphilus</name>
    <dbReference type="NCBI Taxonomy" id="34002"/>
    <lineage>
        <taxon>Bacteria</taxon>
        <taxon>Pseudomonadati</taxon>
        <taxon>Pseudomonadota</taxon>
        <taxon>Alphaproteobacteria</taxon>
        <taxon>Rhodobacterales</taxon>
        <taxon>Paracoccaceae</taxon>
        <taxon>Paracoccus</taxon>
    </lineage>
</organism>
<sequence length="88" mass="9506">MLNGWYWLIASLILAALELAAPGWIFLGIAGAVAVMGLALLSGLWTAGLPLTLVVAAILSGVIWLLLRRLIGVREGQVRIWDRDINDN</sequence>
<evidence type="ECO:0008006" key="4">
    <source>
        <dbReference type="Google" id="ProtNLM"/>
    </source>
</evidence>
<dbReference type="STRING" id="34002.SAMN04489859_101112"/>
<protein>
    <recommendedName>
        <fullName evidence="4">NfeD-like C-terminal, partner-binding</fullName>
    </recommendedName>
</protein>
<feature type="transmembrane region" description="Helical" evidence="1">
    <location>
        <begin position="47"/>
        <end position="67"/>
    </location>
</feature>
<proteinExistence type="predicted"/>
<dbReference type="RefSeq" id="WP_090611662.1">
    <property type="nucleotide sequence ID" value="NZ_CP067124.1"/>
</dbReference>
<dbReference type="AlphaFoldDB" id="A0A1H8HYE1"/>
<keyword evidence="3" id="KW-1185">Reference proteome</keyword>
<evidence type="ECO:0000256" key="1">
    <source>
        <dbReference type="SAM" id="Phobius"/>
    </source>
</evidence>
<dbReference type="EMBL" id="FODE01000011">
    <property type="protein sequence ID" value="SEN61279.1"/>
    <property type="molecule type" value="Genomic_DNA"/>
</dbReference>
<evidence type="ECO:0000313" key="2">
    <source>
        <dbReference type="EMBL" id="SEN61279.1"/>
    </source>
</evidence>
<reference evidence="2 3" key="1">
    <citation type="submission" date="2016-10" db="EMBL/GenBank/DDBJ databases">
        <authorList>
            <person name="de Groot N.N."/>
        </authorList>
    </citation>
    <scope>NUCLEOTIDE SEQUENCE [LARGE SCALE GENOMIC DNA]</scope>
    <source>
        <strain evidence="2 3">DSM 8512</strain>
    </source>
</reference>
<keyword evidence="1" id="KW-1133">Transmembrane helix</keyword>
<gene>
    <name evidence="2" type="ORF">SAMN04489859_101112</name>
</gene>
<keyword evidence="1" id="KW-0472">Membrane</keyword>
<accession>A0A1H8HYE1</accession>
<evidence type="ECO:0000313" key="3">
    <source>
        <dbReference type="Proteomes" id="UP000199054"/>
    </source>
</evidence>
<dbReference type="OrthoDB" id="7745385at2"/>